<evidence type="ECO:0000256" key="1">
    <source>
        <dbReference type="SAM" id="SignalP"/>
    </source>
</evidence>
<evidence type="ECO:0000313" key="2">
    <source>
        <dbReference type="EMBL" id="BAX82173.1"/>
    </source>
</evidence>
<protein>
    <recommendedName>
        <fullName evidence="4">Cytochrome c domain-containing protein</fullName>
    </recommendedName>
</protein>
<dbReference type="AlphaFoldDB" id="A0A1Y1CQB6"/>
<gene>
    <name evidence="2" type="ORF">ALGA_3881</name>
</gene>
<dbReference type="EMBL" id="AP018042">
    <property type="protein sequence ID" value="BAX82173.1"/>
    <property type="molecule type" value="Genomic_DNA"/>
</dbReference>
<feature type="signal peptide" evidence="1">
    <location>
        <begin position="1"/>
        <end position="23"/>
    </location>
</feature>
<dbReference type="Proteomes" id="UP000218267">
    <property type="component" value="Chromosome"/>
</dbReference>
<reference evidence="3" key="2">
    <citation type="journal article" date="2020" name="Antonie Van Leeuwenhoek">
        <title>Labilibaculum antarcticum sp. nov., a novel facultative anaerobic, psychrotorelant bacterium isolated from marine sediment of Antarctica.</title>
        <authorList>
            <person name="Watanabe M."/>
            <person name="Kojima H."/>
            <person name="Fukui M."/>
        </authorList>
    </citation>
    <scope>NUCLEOTIDE SEQUENCE [LARGE SCALE GENOMIC DNA]</scope>
    <source>
        <strain evidence="3">SPP2</strain>
    </source>
</reference>
<accession>A0A1Y1CQB6</accession>
<sequence>MQKNNLVSLLLVFLTSLCFVSCEYDTVEVDKVVIPPDQEISFSADIAPIFTSNCVSCHDGGTDPDLQADKAFDALTNGGYINVDVPASSSLYEKLNEGSHNTRASAAEKQLILEWITRGANNN</sequence>
<evidence type="ECO:0008006" key="4">
    <source>
        <dbReference type="Google" id="ProtNLM"/>
    </source>
</evidence>
<dbReference type="OrthoDB" id="1524994at2"/>
<dbReference type="RefSeq" id="WP_096432244.1">
    <property type="nucleotide sequence ID" value="NZ_AP018042.1"/>
</dbReference>
<keyword evidence="1" id="KW-0732">Signal</keyword>
<proteinExistence type="predicted"/>
<organism evidence="2 3">
    <name type="scientific">Labilibaculum antarcticum</name>
    <dbReference type="NCBI Taxonomy" id="1717717"/>
    <lineage>
        <taxon>Bacteria</taxon>
        <taxon>Pseudomonadati</taxon>
        <taxon>Bacteroidota</taxon>
        <taxon>Bacteroidia</taxon>
        <taxon>Marinilabiliales</taxon>
        <taxon>Marinifilaceae</taxon>
        <taxon>Labilibaculum</taxon>
    </lineage>
</organism>
<dbReference type="KEGG" id="mbas:ALGA_3881"/>
<name>A0A1Y1CQB6_9BACT</name>
<feature type="chain" id="PRO_5012643536" description="Cytochrome c domain-containing protein" evidence="1">
    <location>
        <begin position="24"/>
        <end position="123"/>
    </location>
</feature>
<evidence type="ECO:0000313" key="3">
    <source>
        <dbReference type="Proteomes" id="UP000218267"/>
    </source>
</evidence>
<reference evidence="2 3" key="1">
    <citation type="journal article" date="2018" name="Mar. Genomics">
        <title>Complete genome sequence of Marinifilaceae bacterium strain SPP2, isolated from the Antarctic marine sediment.</title>
        <authorList>
            <person name="Watanabe M."/>
            <person name="Kojima H."/>
            <person name="Fukui M."/>
        </authorList>
    </citation>
    <scope>NUCLEOTIDE SEQUENCE [LARGE SCALE GENOMIC DNA]</scope>
    <source>
        <strain evidence="2 3">SPP2</strain>
    </source>
</reference>
<keyword evidence="3" id="KW-1185">Reference proteome</keyword>